<dbReference type="SUPFAM" id="SSF82771">
    <property type="entry name" value="GIY-YIG endonuclease"/>
    <property type="match status" value="1"/>
</dbReference>
<sequence length="358" mass="40272">MRKKDSLKEECRRRGLNYWRVQKRIYNGMSREKALQHGYVRGQKNTATAITVHGIRYPNIAEAVRELKPKASATSILRWIRKGMSPEDAFAKDPKPGFANGIIYKVTQLSTGRLYVGQTVMELDDRWQKHCEDADKGTISSEDSLHHAMRESGKGDFRIEPIAKTNRPGELGALEIRWIDKLRTLYPDGFNLNRGGSSGGSLKQPVDIDGKRFDSHGAGVKYISETRGISISAAKKRLEKGRIDVKKPAKPGESRVKSKEYKAWSLLKDYTSPASKAYLPGVDVHPAWREDFDVWLGEVGTAPTPQHRFVRIDKRLGFVPGNCAWMTSKEDTSARLRSGQKLFNGVQPRHVLAARASK</sequence>
<evidence type="ECO:0000313" key="3">
    <source>
        <dbReference type="Proteomes" id="UP001220964"/>
    </source>
</evidence>
<evidence type="ECO:0000313" key="2">
    <source>
        <dbReference type="EMBL" id="MDF0603894.1"/>
    </source>
</evidence>
<protein>
    <submittedName>
        <fullName evidence="2">GIY-YIG nuclease family protein</fullName>
    </submittedName>
</protein>
<organism evidence="2 3">
    <name type="scientific">Psychromarinibacter sediminicola</name>
    <dbReference type="NCBI Taxonomy" id="3033385"/>
    <lineage>
        <taxon>Bacteria</taxon>
        <taxon>Pseudomonadati</taxon>
        <taxon>Pseudomonadota</taxon>
        <taxon>Alphaproteobacteria</taxon>
        <taxon>Rhodobacterales</taxon>
        <taxon>Paracoccaceae</taxon>
        <taxon>Psychromarinibacter</taxon>
    </lineage>
</organism>
<accession>A0AAE3TCE9</accession>
<dbReference type="EMBL" id="JARGYC010000165">
    <property type="protein sequence ID" value="MDF0603894.1"/>
    <property type="molecule type" value="Genomic_DNA"/>
</dbReference>
<evidence type="ECO:0000259" key="1">
    <source>
        <dbReference type="SMART" id="SM00465"/>
    </source>
</evidence>
<name>A0AAE3TCE9_9RHOB</name>
<dbReference type="SMART" id="SM00465">
    <property type="entry name" value="GIYc"/>
    <property type="match status" value="1"/>
</dbReference>
<proteinExistence type="predicted"/>
<keyword evidence="3" id="KW-1185">Reference proteome</keyword>
<reference evidence="2" key="1">
    <citation type="submission" date="2023-03" db="EMBL/GenBank/DDBJ databases">
        <title>Multiphase analysis and comparison of six strains from genera Psychromarinibacter, Lutimaribacter, and Maritimibacter, including a novel species: Psychromarinibacter sediminicola sp. nov.</title>
        <authorList>
            <person name="Wang Y.-H."/>
            <person name="Ye M.-Q."/>
            <person name="Du Z.-J."/>
        </authorList>
    </citation>
    <scope>NUCLEOTIDE SEQUENCE</scope>
    <source>
        <strain evidence="2">C21-152</strain>
    </source>
</reference>
<dbReference type="Proteomes" id="UP001220964">
    <property type="component" value="Unassembled WGS sequence"/>
</dbReference>
<comment type="caution">
    <text evidence="2">The sequence shown here is derived from an EMBL/GenBank/DDBJ whole genome shotgun (WGS) entry which is preliminary data.</text>
</comment>
<dbReference type="Gene3D" id="3.40.1440.10">
    <property type="entry name" value="GIY-YIG endonuclease"/>
    <property type="match status" value="1"/>
</dbReference>
<dbReference type="InterPro" id="IPR035901">
    <property type="entry name" value="GIY-YIG_endonuc_sf"/>
</dbReference>
<feature type="domain" description="GIY-YIG" evidence="1">
    <location>
        <begin position="100"/>
        <end position="196"/>
    </location>
</feature>
<dbReference type="AlphaFoldDB" id="A0AAE3TCE9"/>
<gene>
    <name evidence="2" type="ORF">P1J78_24580</name>
</gene>
<dbReference type="InterPro" id="IPR000305">
    <property type="entry name" value="GIY-YIG_endonuc"/>
</dbReference>
<dbReference type="Pfam" id="PF01541">
    <property type="entry name" value="GIY-YIG"/>
    <property type="match status" value="1"/>
</dbReference>
<dbReference type="CDD" id="cd10443">
    <property type="entry name" value="GIY-YIG_HE_Tlr8p_PBC-V_like"/>
    <property type="match status" value="1"/>
</dbReference>